<name>A0A401QD93_SCYTO</name>
<reference evidence="4 5" key="1">
    <citation type="journal article" date="2018" name="Nat. Ecol. Evol.">
        <title>Shark genomes provide insights into elasmobranch evolution and the origin of vertebrates.</title>
        <authorList>
            <person name="Hara Y"/>
            <person name="Yamaguchi K"/>
            <person name="Onimaru K"/>
            <person name="Kadota M"/>
            <person name="Koyanagi M"/>
            <person name="Keeley SD"/>
            <person name="Tatsumi K"/>
            <person name="Tanaka K"/>
            <person name="Motone F"/>
            <person name="Kageyama Y"/>
            <person name="Nozu R"/>
            <person name="Adachi N"/>
            <person name="Nishimura O"/>
            <person name="Nakagawa R"/>
            <person name="Tanegashima C"/>
            <person name="Kiyatake I"/>
            <person name="Matsumoto R"/>
            <person name="Murakumo K"/>
            <person name="Nishida K"/>
            <person name="Terakita A"/>
            <person name="Kuratani S"/>
            <person name="Sato K"/>
            <person name="Hyodo S Kuraku.S."/>
        </authorList>
    </citation>
    <scope>NUCLEOTIDE SEQUENCE [LARGE SCALE GENOMIC DNA]</scope>
</reference>
<dbReference type="OMA" id="VICIAPP"/>
<evidence type="ECO:0000256" key="2">
    <source>
        <dbReference type="ARBA" id="ARBA00022490"/>
    </source>
</evidence>
<comment type="caution">
    <text evidence="4">The sequence shown here is derived from an EMBL/GenBank/DDBJ whole genome shotgun (WGS) entry which is preliminary data.</text>
</comment>
<dbReference type="InterPro" id="IPR011989">
    <property type="entry name" value="ARM-like"/>
</dbReference>
<dbReference type="PANTHER" id="PTHR22998:SF1">
    <property type="entry name" value="NAD(+) HYDROLASE SARM1"/>
    <property type="match status" value="1"/>
</dbReference>
<comment type="subcellular location">
    <subcellularLocation>
        <location evidence="1">Cytoplasm</location>
    </subcellularLocation>
</comment>
<dbReference type="STRING" id="75743.A0A401QD93"/>
<organism evidence="4 5">
    <name type="scientific">Scyliorhinus torazame</name>
    <name type="common">Cloudy catshark</name>
    <name type="synonym">Catulus torazame</name>
    <dbReference type="NCBI Taxonomy" id="75743"/>
    <lineage>
        <taxon>Eukaryota</taxon>
        <taxon>Metazoa</taxon>
        <taxon>Chordata</taxon>
        <taxon>Craniata</taxon>
        <taxon>Vertebrata</taxon>
        <taxon>Chondrichthyes</taxon>
        <taxon>Elasmobranchii</taxon>
        <taxon>Galeomorphii</taxon>
        <taxon>Galeoidea</taxon>
        <taxon>Carcharhiniformes</taxon>
        <taxon>Scyliorhinidae</taxon>
        <taxon>Scyliorhinus</taxon>
    </lineage>
</organism>
<sequence>MEFDSLDTILTETPLLSLLKVKELNNSVAPIGGSIVGCDLGVLLVNIFDLAPGRLTGCLTDVSVICIAPPPRDRLARTGLGVILDLAKDRDDAQLARVVTGILQHMFKHTEETSYLLITNGGLDSILYWCRSKDSTILRHCAIALANCAMHGGNANQRLMIEKKAADWLFPLAFSKDQLVRFHACLAITVLATNKEIEKEVVRSGTLELVEPFIASLHPEEFARNWLESTDNSQGRTAYDLQRLVQLLDSSTIEAQCMAAFYLCVEAGIKLKQRKTQILHEIGATQSLKRLVSYSGNVTISNLAKKALHLMGEKVPRRLSAT</sequence>
<keyword evidence="2" id="KW-0963">Cytoplasm</keyword>
<evidence type="ECO:0000256" key="3">
    <source>
        <dbReference type="ARBA" id="ARBA00022737"/>
    </source>
</evidence>
<dbReference type="Proteomes" id="UP000288216">
    <property type="component" value="Unassembled WGS sequence"/>
</dbReference>
<evidence type="ECO:0008006" key="6">
    <source>
        <dbReference type="Google" id="ProtNLM"/>
    </source>
</evidence>
<evidence type="ECO:0000256" key="1">
    <source>
        <dbReference type="ARBA" id="ARBA00004496"/>
    </source>
</evidence>
<dbReference type="GO" id="GO:0030425">
    <property type="term" value="C:dendrite"/>
    <property type="evidence" value="ECO:0007669"/>
    <property type="project" value="TreeGrafter"/>
</dbReference>
<dbReference type="InterPro" id="IPR016024">
    <property type="entry name" value="ARM-type_fold"/>
</dbReference>
<dbReference type="SUPFAM" id="SSF48371">
    <property type="entry name" value="ARM repeat"/>
    <property type="match status" value="1"/>
</dbReference>
<dbReference type="GO" id="GO:0034128">
    <property type="term" value="P:negative regulation of MyD88-independent toll-like receptor signaling pathway"/>
    <property type="evidence" value="ECO:0007669"/>
    <property type="project" value="InterPro"/>
</dbReference>
<dbReference type="InterPro" id="IPR039184">
    <property type="entry name" value="SARM1"/>
</dbReference>
<dbReference type="PANTHER" id="PTHR22998">
    <property type="entry name" value="SARM1"/>
    <property type="match status" value="1"/>
</dbReference>
<evidence type="ECO:0000313" key="4">
    <source>
        <dbReference type="EMBL" id="GCB83368.1"/>
    </source>
</evidence>
<feature type="non-terminal residue" evidence="4">
    <location>
        <position position="322"/>
    </location>
</feature>
<protein>
    <recommendedName>
        <fullName evidence="6">Armadillo repeat-containing domain-containing protein</fullName>
    </recommendedName>
</protein>
<keyword evidence="3" id="KW-0677">Repeat</keyword>
<accession>A0A401QD93</accession>
<dbReference type="AlphaFoldDB" id="A0A401QD93"/>
<keyword evidence="5" id="KW-1185">Reference proteome</keyword>
<dbReference type="OrthoDB" id="202764at2759"/>
<dbReference type="GO" id="GO:0005737">
    <property type="term" value="C:cytoplasm"/>
    <property type="evidence" value="ECO:0007669"/>
    <property type="project" value="UniProtKB-SubCell"/>
</dbReference>
<dbReference type="EMBL" id="BFAA01034779">
    <property type="protein sequence ID" value="GCB83368.1"/>
    <property type="molecule type" value="Genomic_DNA"/>
</dbReference>
<evidence type="ECO:0000313" key="5">
    <source>
        <dbReference type="Proteomes" id="UP000288216"/>
    </source>
</evidence>
<dbReference type="GO" id="GO:0003953">
    <property type="term" value="F:NAD+ nucleosidase activity"/>
    <property type="evidence" value="ECO:0007669"/>
    <property type="project" value="InterPro"/>
</dbReference>
<gene>
    <name evidence="4" type="ORF">scyTo_0023853</name>
</gene>
<dbReference type="Gene3D" id="1.25.10.10">
    <property type="entry name" value="Leucine-rich Repeat Variant"/>
    <property type="match status" value="1"/>
</dbReference>
<dbReference type="GO" id="GO:0035591">
    <property type="term" value="F:signaling adaptor activity"/>
    <property type="evidence" value="ECO:0007669"/>
    <property type="project" value="InterPro"/>
</dbReference>
<proteinExistence type="predicted"/>
<dbReference type="GO" id="GO:0048678">
    <property type="term" value="P:response to axon injury"/>
    <property type="evidence" value="ECO:0007669"/>
    <property type="project" value="InterPro"/>
</dbReference>